<dbReference type="AlphaFoldDB" id="A0A7C8MC38"/>
<evidence type="ECO:0000256" key="1">
    <source>
        <dbReference type="SAM" id="MobiDB-lite"/>
    </source>
</evidence>
<accession>A0A7C8MC38</accession>
<keyword evidence="3" id="KW-1185">Reference proteome</keyword>
<reference evidence="2 3" key="1">
    <citation type="submission" date="2020-01" db="EMBL/GenBank/DDBJ databases">
        <authorList>
            <consortium name="DOE Joint Genome Institute"/>
            <person name="Haridas S."/>
            <person name="Albert R."/>
            <person name="Binder M."/>
            <person name="Bloem J."/>
            <person name="Labutti K."/>
            <person name="Salamov A."/>
            <person name="Andreopoulos B."/>
            <person name="Baker S.E."/>
            <person name="Barry K."/>
            <person name="Bills G."/>
            <person name="Bluhm B.H."/>
            <person name="Cannon C."/>
            <person name="Castanera R."/>
            <person name="Culley D.E."/>
            <person name="Daum C."/>
            <person name="Ezra D."/>
            <person name="Gonzalez J.B."/>
            <person name="Henrissat B."/>
            <person name="Kuo A."/>
            <person name="Liang C."/>
            <person name="Lipzen A."/>
            <person name="Lutzoni F."/>
            <person name="Magnuson J."/>
            <person name="Mondo S."/>
            <person name="Nolan M."/>
            <person name="Ohm R."/>
            <person name="Pangilinan J."/>
            <person name="Park H.-J.H."/>
            <person name="Ramirez L."/>
            <person name="Alfaro M."/>
            <person name="Sun H."/>
            <person name="Tritt A."/>
            <person name="Yoshinaga Y."/>
            <person name="Zwiers L.-H.L."/>
            <person name="Turgeon B.G."/>
            <person name="Goodwin S.B."/>
            <person name="Spatafora J.W."/>
            <person name="Crous P.W."/>
            <person name="Grigoriev I.V."/>
        </authorList>
    </citation>
    <scope>NUCLEOTIDE SEQUENCE [LARGE SCALE GENOMIC DNA]</scope>
    <source>
        <strain evidence="2 3">CBS 611.86</strain>
    </source>
</reference>
<name>A0A7C8MC38_9PLEO</name>
<evidence type="ECO:0000313" key="2">
    <source>
        <dbReference type="EMBL" id="KAF2873201.1"/>
    </source>
</evidence>
<dbReference type="Proteomes" id="UP000481861">
    <property type="component" value="Unassembled WGS sequence"/>
</dbReference>
<proteinExistence type="predicted"/>
<organism evidence="2 3">
    <name type="scientific">Massariosphaeria phaeospora</name>
    <dbReference type="NCBI Taxonomy" id="100035"/>
    <lineage>
        <taxon>Eukaryota</taxon>
        <taxon>Fungi</taxon>
        <taxon>Dikarya</taxon>
        <taxon>Ascomycota</taxon>
        <taxon>Pezizomycotina</taxon>
        <taxon>Dothideomycetes</taxon>
        <taxon>Pleosporomycetidae</taxon>
        <taxon>Pleosporales</taxon>
        <taxon>Pleosporales incertae sedis</taxon>
        <taxon>Massariosphaeria</taxon>
    </lineage>
</organism>
<feature type="region of interest" description="Disordered" evidence="1">
    <location>
        <begin position="1"/>
        <end position="25"/>
    </location>
</feature>
<gene>
    <name evidence="2" type="ORF">BDV95DRAFT_661088</name>
</gene>
<feature type="compositionally biased region" description="Polar residues" evidence="1">
    <location>
        <begin position="9"/>
        <end position="25"/>
    </location>
</feature>
<protein>
    <submittedName>
        <fullName evidence="2">Uncharacterized protein</fullName>
    </submittedName>
</protein>
<dbReference type="EMBL" id="JAADJZ010000008">
    <property type="protein sequence ID" value="KAF2873201.1"/>
    <property type="molecule type" value="Genomic_DNA"/>
</dbReference>
<comment type="caution">
    <text evidence="2">The sequence shown here is derived from an EMBL/GenBank/DDBJ whole genome shotgun (WGS) entry which is preliminary data.</text>
</comment>
<sequence length="203" mass="22022">MLMQRDESCSQTSTRPPHQLSTINSTPAGLSLRVLSQHQRDESLTAPASGLLGAPCLAARAGAGSGRLAMARPRPCTPCRHGSLAPVPTPMSASPHPGTLGPDNKKTFAFVWSGLAPVSCHGPGEPHGHATVAYTPGWSKKTQARTASWPRISIILTPVRTMDSFTWSGRRKRQLLHCAGRRRPARHATPSRPAYRVWRRYVL</sequence>
<evidence type="ECO:0000313" key="3">
    <source>
        <dbReference type="Proteomes" id="UP000481861"/>
    </source>
</evidence>